<dbReference type="InterPro" id="IPR029479">
    <property type="entry name" value="Nitroreductase"/>
</dbReference>
<dbReference type="RefSeq" id="WP_386364230.1">
    <property type="nucleotide sequence ID" value="NZ_JBHRXZ010000022.1"/>
</dbReference>
<dbReference type="InterPro" id="IPR000415">
    <property type="entry name" value="Nitroreductase-like"/>
</dbReference>
<dbReference type="EMBL" id="JBHRXZ010000022">
    <property type="protein sequence ID" value="MFC3608040.1"/>
    <property type="molecule type" value="Genomic_DNA"/>
</dbReference>
<evidence type="ECO:0000313" key="2">
    <source>
        <dbReference type="EMBL" id="MFC3608040.1"/>
    </source>
</evidence>
<comment type="caution">
    <text evidence="2">The sequence shown here is derived from an EMBL/GenBank/DDBJ whole genome shotgun (WGS) entry which is preliminary data.</text>
</comment>
<dbReference type="Proteomes" id="UP001595630">
    <property type="component" value="Unassembled WGS sequence"/>
</dbReference>
<dbReference type="Gene3D" id="3.40.109.10">
    <property type="entry name" value="NADH Oxidase"/>
    <property type="match status" value="2"/>
</dbReference>
<proteinExistence type="predicted"/>
<evidence type="ECO:0000313" key="3">
    <source>
        <dbReference type="Proteomes" id="UP001595630"/>
    </source>
</evidence>
<reference evidence="3" key="1">
    <citation type="journal article" date="2019" name="Int. J. Syst. Evol. Microbiol.">
        <title>The Global Catalogue of Microorganisms (GCM) 10K type strain sequencing project: providing services to taxonomists for standard genome sequencing and annotation.</title>
        <authorList>
            <consortium name="The Broad Institute Genomics Platform"/>
            <consortium name="The Broad Institute Genome Sequencing Center for Infectious Disease"/>
            <person name="Wu L."/>
            <person name="Ma J."/>
        </authorList>
    </citation>
    <scope>NUCLEOTIDE SEQUENCE [LARGE SCALE GENOMIC DNA]</scope>
    <source>
        <strain evidence="3">KCTC 42447</strain>
    </source>
</reference>
<dbReference type="PANTHER" id="PTHR42741:SF3">
    <property type="entry name" value="NITROREDUCTASE FAMILY PROTEIN"/>
    <property type="match status" value="1"/>
</dbReference>
<dbReference type="SUPFAM" id="SSF55469">
    <property type="entry name" value="FMN-dependent nitroreductase-like"/>
    <property type="match status" value="2"/>
</dbReference>
<evidence type="ECO:0000259" key="1">
    <source>
        <dbReference type="Pfam" id="PF00881"/>
    </source>
</evidence>
<keyword evidence="3" id="KW-1185">Reference proteome</keyword>
<accession>A0ABV7T6V1</accession>
<dbReference type="PANTHER" id="PTHR42741">
    <property type="entry name" value="NITROREDUCTASE FAMILY PROTEIN"/>
    <property type="match status" value="1"/>
</dbReference>
<dbReference type="Pfam" id="PF00881">
    <property type="entry name" value="Nitroreductase"/>
    <property type="match status" value="1"/>
</dbReference>
<feature type="domain" description="Nitroreductase" evidence="1">
    <location>
        <begin position="340"/>
        <end position="537"/>
    </location>
</feature>
<organism evidence="2 3">
    <name type="scientific">Stutzerimonas tarimensis</name>
    <dbReference type="NCBI Taxonomy" id="1507735"/>
    <lineage>
        <taxon>Bacteria</taxon>
        <taxon>Pseudomonadati</taxon>
        <taxon>Pseudomonadota</taxon>
        <taxon>Gammaproteobacteria</taxon>
        <taxon>Pseudomonadales</taxon>
        <taxon>Pseudomonadaceae</taxon>
        <taxon>Stutzerimonas</taxon>
    </lineage>
</organism>
<protein>
    <submittedName>
        <fullName evidence="2">SagB/ThcOx family dehydrogenase</fullName>
    </submittedName>
</protein>
<gene>
    <name evidence="2" type="ORF">ACFOMF_09655</name>
</gene>
<sequence>MSSQTAPDCTAALASVRAYHQRTKHRFEGYAPGPDTLDWDEQPAPFRHFTGAPQIALPRLAEVTAGSPLEDALARPFAALSVPSAALPAELPTLGALLQLSLGLTAWKSLGPDRWAVRANPSSGNLHPTEAYLLAQGIHGLGDGLYHYRPETHALELRARHPNRAGEPRLGLLLSSVMWREAWKYGARAFRYCQLDCGHAIGALRYAAAALGWTLSEQAHLGQATLAWLAGTDRQAEFPARRQAETEREEVELLLAVGLDGGPAAPWTPEELAQLADRAVWQGMASPIDRHPMYRWPMIEEVAAVTRHVDRPAAPAAPRPWLVGSVSGEVGQQPVRQLLSERRSAQRFDHYHQMPLSQFASLLAPLQPSGLPWDVMEQPSRIALVLFVSHVESLVPGLYLLPRTLSQLAELKQNLSGEFVHEPVAGVPGLLQLKTFEPMPLQRIARSLHCHQDLAANACFAVCMLAEFDATLAAQGPAGYRQLHREAGLIGQVLYLQAEAHGLRGTGIGCFFDDPVHALLGLEGSAWQSLYHFTVGRAITDRRIETTPAYS</sequence>
<name>A0ABV7T6V1_9GAMM</name>
<dbReference type="CDD" id="cd02142">
    <property type="entry name" value="McbC_SagB-like_oxidoreductase"/>
    <property type="match status" value="2"/>
</dbReference>